<organism evidence="1 2">
    <name type="scientific">Populus alba</name>
    <name type="common">White poplar</name>
    <dbReference type="NCBI Taxonomy" id="43335"/>
    <lineage>
        <taxon>Eukaryota</taxon>
        <taxon>Viridiplantae</taxon>
        <taxon>Streptophyta</taxon>
        <taxon>Embryophyta</taxon>
        <taxon>Tracheophyta</taxon>
        <taxon>Spermatophyta</taxon>
        <taxon>Magnoliopsida</taxon>
        <taxon>eudicotyledons</taxon>
        <taxon>Gunneridae</taxon>
        <taxon>Pentapetalae</taxon>
        <taxon>rosids</taxon>
        <taxon>fabids</taxon>
        <taxon>Malpighiales</taxon>
        <taxon>Salicaceae</taxon>
        <taxon>Saliceae</taxon>
        <taxon>Populus</taxon>
    </lineage>
</organism>
<dbReference type="Proteomes" id="UP000309997">
    <property type="component" value="Unassembled WGS sequence"/>
</dbReference>
<name>A0ACC4AL68_POPAL</name>
<sequence length="504" mass="57369">MTRVLLQSISRVAGSIESEIQAWIDRESIESLIKGLNEPLQTEEDDLVSLLSQFEDRLSQGFNPLIRFNKDVFAGQVLMGPLIHALVSMASWESMKVLCSLIKSIKSPLVDEIESNGEIPKIISFLDYKDLHWRVVAMDCILEIGYFGRKEAIEAMLREGLIKKLVELQRSELGEDLIDTGMFDDEKERGKGEKEFLESHPFASCVARFAVQLEVGEGLRQREKRAFKQEILKRESVGILEQGPSFSTVWEIMRMNVYFNLKLLCFGGSRFGGGILAWHMLLGLKILVCVLSWSTHRDIDRTDYFVRLQLGQKEQKHVDSCKIQPLKAYTKVPDTMNVIIVLWPGYAQKLQSLAFGVWTRPPFLGCIKAENCPLPSYRTHGHHGYKVITGSMIVIGPPKASHHDDLGSQNCEPKERRQGETTLTCSLIGSQRWHESNRDYYSSILRNVWIGGRKIDVDPLTNCRLDTTKEDTSVRLSLSRKNIDTRHNFKGRGQFLVDQVLSHC</sequence>
<protein>
    <submittedName>
        <fullName evidence="1">Uncharacterized protein</fullName>
    </submittedName>
</protein>
<keyword evidence="2" id="KW-1185">Reference proteome</keyword>
<dbReference type="EMBL" id="RCHU02000018">
    <property type="protein sequence ID" value="KAL3566978.1"/>
    <property type="molecule type" value="Genomic_DNA"/>
</dbReference>
<reference evidence="1 2" key="1">
    <citation type="journal article" date="2024" name="Plant Biotechnol. J.">
        <title>Genome and CRISPR/Cas9 system of a widespread forest tree (Populus alba) in the world.</title>
        <authorList>
            <person name="Liu Y.J."/>
            <person name="Jiang P.F."/>
            <person name="Han X.M."/>
            <person name="Li X.Y."/>
            <person name="Wang H.M."/>
            <person name="Wang Y.J."/>
            <person name="Wang X.X."/>
            <person name="Zeng Q.Y."/>
        </authorList>
    </citation>
    <scope>NUCLEOTIDE SEQUENCE [LARGE SCALE GENOMIC DNA]</scope>
    <source>
        <strain evidence="2">cv. PAL-ZL1</strain>
    </source>
</reference>
<comment type="caution">
    <text evidence="1">The sequence shown here is derived from an EMBL/GenBank/DDBJ whole genome shotgun (WGS) entry which is preliminary data.</text>
</comment>
<proteinExistence type="predicted"/>
<evidence type="ECO:0000313" key="2">
    <source>
        <dbReference type="Proteomes" id="UP000309997"/>
    </source>
</evidence>
<evidence type="ECO:0000313" key="1">
    <source>
        <dbReference type="EMBL" id="KAL3566978.1"/>
    </source>
</evidence>
<gene>
    <name evidence="1" type="ORF">D5086_032393</name>
</gene>
<accession>A0ACC4AL68</accession>